<protein>
    <submittedName>
        <fullName evidence="1">Uncharacterized protein</fullName>
    </submittedName>
</protein>
<gene>
    <name evidence="1" type="ORF">PCOR1329_LOCUS28656</name>
</gene>
<dbReference type="Proteomes" id="UP001189429">
    <property type="component" value="Unassembled WGS sequence"/>
</dbReference>
<reference evidence="1" key="1">
    <citation type="submission" date="2023-10" db="EMBL/GenBank/DDBJ databases">
        <authorList>
            <person name="Chen Y."/>
            <person name="Shah S."/>
            <person name="Dougan E. K."/>
            <person name="Thang M."/>
            <person name="Chan C."/>
        </authorList>
    </citation>
    <scope>NUCLEOTIDE SEQUENCE [LARGE SCALE GENOMIC DNA]</scope>
</reference>
<accession>A0ABN9SGY0</accession>
<name>A0ABN9SGY0_9DINO</name>
<feature type="non-terminal residue" evidence="1">
    <location>
        <position position="101"/>
    </location>
</feature>
<evidence type="ECO:0000313" key="1">
    <source>
        <dbReference type="EMBL" id="CAK0829844.1"/>
    </source>
</evidence>
<organism evidence="1 2">
    <name type="scientific">Prorocentrum cordatum</name>
    <dbReference type="NCBI Taxonomy" id="2364126"/>
    <lineage>
        <taxon>Eukaryota</taxon>
        <taxon>Sar</taxon>
        <taxon>Alveolata</taxon>
        <taxon>Dinophyceae</taxon>
        <taxon>Prorocentrales</taxon>
        <taxon>Prorocentraceae</taxon>
        <taxon>Prorocentrum</taxon>
    </lineage>
</organism>
<proteinExistence type="predicted"/>
<sequence>MCRRPAEQVIQMTSPPVSVTFDPPLPPPPASASACAVCTVAPLHGGCPCQVFCMLKTEANFGVKLKWDQIVKALGSCKEWGWLTQDQLDLYTSNMESMAVE</sequence>
<keyword evidence="2" id="KW-1185">Reference proteome</keyword>
<dbReference type="EMBL" id="CAUYUJ010010615">
    <property type="protein sequence ID" value="CAK0829844.1"/>
    <property type="molecule type" value="Genomic_DNA"/>
</dbReference>
<dbReference type="PROSITE" id="PS51257">
    <property type="entry name" value="PROKAR_LIPOPROTEIN"/>
    <property type="match status" value="1"/>
</dbReference>
<comment type="caution">
    <text evidence="1">The sequence shown here is derived from an EMBL/GenBank/DDBJ whole genome shotgun (WGS) entry which is preliminary data.</text>
</comment>
<evidence type="ECO:0000313" key="2">
    <source>
        <dbReference type="Proteomes" id="UP001189429"/>
    </source>
</evidence>